<keyword evidence="6" id="KW-0029">Amino-acid transport</keyword>
<evidence type="ECO:0000313" key="8">
    <source>
        <dbReference type="EMBL" id="EHM42096.1"/>
    </source>
</evidence>
<dbReference type="PIRSF" id="PIRSF039085">
    <property type="entry name" value="ABC_ATPase_HisP"/>
    <property type="match status" value="1"/>
</dbReference>
<dbReference type="GO" id="GO:0005886">
    <property type="term" value="C:plasma membrane"/>
    <property type="evidence" value="ECO:0007669"/>
    <property type="project" value="UniProtKB-SubCell"/>
</dbReference>
<dbReference type="GO" id="GO:0016887">
    <property type="term" value="F:ATP hydrolysis activity"/>
    <property type="evidence" value="ECO:0007669"/>
    <property type="project" value="InterPro"/>
</dbReference>
<dbReference type="Gene3D" id="3.40.50.300">
    <property type="entry name" value="P-loop containing nucleotide triphosphate hydrolases"/>
    <property type="match status" value="1"/>
</dbReference>
<feature type="domain" description="ABC transporter" evidence="7">
    <location>
        <begin position="18"/>
        <end position="264"/>
    </location>
</feature>
<dbReference type="PROSITE" id="PS00211">
    <property type="entry name" value="ABC_TRANSPORTER_1"/>
    <property type="match status" value="1"/>
</dbReference>
<dbReference type="PANTHER" id="PTHR43166">
    <property type="entry name" value="AMINO ACID IMPORT ATP-BINDING PROTEIN"/>
    <property type="match status" value="1"/>
</dbReference>
<comment type="subcellular location">
    <subcellularLocation>
        <location evidence="1">Cell inner membrane</location>
        <topology evidence="1">Peripheral membrane protein</topology>
    </subcellularLocation>
</comment>
<dbReference type="InterPro" id="IPR050086">
    <property type="entry name" value="MetN_ABC_transporter-like"/>
</dbReference>
<evidence type="ECO:0000256" key="6">
    <source>
        <dbReference type="ARBA" id="ARBA00022970"/>
    </source>
</evidence>
<evidence type="ECO:0000313" key="9">
    <source>
        <dbReference type="Proteomes" id="UP000005959"/>
    </source>
</evidence>
<dbReference type="EMBL" id="AGCI01000059">
    <property type="protein sequence ID" value="EHM42096.1"/>
    <property type="molecule type" value="Genomic_DNA"/>
</dbReference>
<accession>G9Y787</accession>
<proteinExistence type="inferred from homology"/>
<reference evidence="8 9" key="1">
    <citation type="submission" date="2011-08" db="EMBL/GenBank/DDBJ databases">
        <authorList>
            <person name="Weinstock G."/>
            <person name="Sodergren E."/>
            <person name="Clifton S."/>
            <person name="Fulton L."/>
            <person name="Fulton B."/>
            <person name="Courtney L."/>
            <person name="Fronick C."/>
            <person name="Harrison M."/>
            <person name="Strong C."/>
            <person name="Farmer C."/>
            <person name="Delahaunty K."/>
            <person name="Markovic C."/>
            <person name="Hall O."/>
            <person name="Minx P."/>
            <person name="Tomlinson C."/>
            <person name="Mitreva M."/>
            <person name="Hou S."/>
            <person name="Chen J."/>
            <person name="Wollam A."/>
            <person name="Pepin K.H."/>
            <person name="Johnson M."/>
            <person name="Bhonagiri V."/>
            <person name="Zhang X."/>
            <person name="Suruliraj S."/>
            <person name="Warren W."/>
            <person name="Chinwalla A."/>
            <person name="Mardis E.R."/>
            <person name="Wilson R.K."/>
        </authorList>
    </citation>
    <scope>NUCLEOTIDE SEQUENCE [LARGE SCALE GENOMIC DNA]</scope>
    <source>
        <strain evidence="8 9">ATCC 51873</strain>
    </source>
</reference>
<dbReference type="SUPFAM" id="SSF52540">
    <property type="entry name" value="P-loop containing nucleoside triphosphate hydrolases"/>
    <property type="match status" value="1"/>
</dbReference>
<evidence type="ECO:0000256" key="2">
    <source>
        <dbReference type="ARBA" id="ARBA00005417"/>
    </source>
</evidence>
<dbReference type="InterPro" id="IPR003593">
    <property type="entry name" value="AAA+_ATPase"/>
</dbReference>
<evidence type="ECO:0000256" key="1">
    <source>
        <dbReference type="ARBA" id="ARBA00004417"/>
    </source>
</evidence>
<evidence type="ECO:0000259" key="7">
    <source>
        <dbReference type="PROSITE" id="PS50893"/>
    </source>
</evidence>
<dbReference type="InterPro" id="IPR017871">
    <property type="entry name" value="ABC_transporter-like_CS"/>
</dbReference>
<dbReference type="AlphaFoldDB" id="G9Y787"/>
<keyword evidence="3" id="KW-0813">Transport</keyword>
<name>G9Y787_HAFAL</name>
<dbReference type="GO" id="GO:0015424">
    <property type="term" value="F:ABC-type amino acid transporter activity"/>
    <property type="evidence" value="ECO:0007669"/>
    <property type="project" value="InterPro"/>
</dbReference>
<keyword evidence="5 8" id="KW-0067">ATP-binding</keyword>
<sequence>MLIPHFLTELPLMNPTKLNVIELHKRYGDHEVLKGVSLTAKAGDVISIIGSSGSGKSTFLRCINFLEKPSEGSIAINGTDIGLVRDTDGQLKVGDKKQLRLLRTRLTMVFQHFNLWSHMTVLENVMEAPIQVLGLSKAEAHERAIRYLDKVGIDERARGKYPINLSGGQQQRVSIARALAMEPEVLLFDEPTSALDPELVGEVLRIMQKLAEEGKTMVVVTHEMGFARHVSNHVIFLHQGIIEEQGPPEWVFGSPKSARLQQFLSGALK</sequence>
<protein>
    <submittedName>
        <fullName evidence="8">Histidine transport ATP-binding protein HisP</fullName>
    </submittedName>
</protein>
<gene>
    <name evidence="8" type="ORF">HMPREF0454_02460</name>
</gene>
<evidence type="ECO:0000256" key="5">
    <source>
        <dbReference type="ARBA" id="ARBA00022840"/>
    </source>
</evidence>
<dbReference type="CDD" id="cd03262">
    <property type="entry name" value="ABC_HisP_GlnQ"/>
    <property type="match status" value="1"/>
</dbReference>
<dbReference type="PROSITE" id="PS50893">
    <property type="entry name" value="ABC_TRANSPORTER_2"/>
    <property type="match status" value="1"/>
</dbReference>
<dbReference type="NCBIfam" id="NF007908">
    <property type="entry name" value="PRK10619.1"/>
    <property type="match status" value="1"/>
</dbReference>
<comment type="caution">
    <text evidence="8">The sequence shown here is derived from an EMBL/GenBank/DDBJ whole genome shotgun (WGS) entry which is preliminary data.</text>
</comment>
<dbReference type="GO" id="GO:0005524">
    <property type="term" value="F:ATP binding"/>
    <property type="evidence" value="ECO:0007669"/>
    <property type="project" value="UniProtKB-KW"/>
</dbReference>
<dbReference type="SMART" id="SM00382">
    <property type="entry name" value="AAA"/>
    <property type="match status" value="1"/>
</dbReference>
<dbReference type="PANTHER" id="PTHR43166:SF15">
    <property type="entry name" value="HISTIDINE TRANSPORT ATP-BINDING PROTEIN HISP"/>
    <property type="match status" value="1"/>
</dbReference>
<comment type="similarity">
    <text evidence="2">Belongs to the ABC transporter superfamily.</text>
</comment>
<keyword evidence="4" id="KW-0547">Nucleotide-binding</keyword>
<dbReference type="FunFam" id="3.40.50.300:FF:000020">
    <property type="entry name" value="Amino acid ABC transporter ATP-binding component"/>
    <property type="match status" value="1"/>
</dbReference>
<evidence type="ECO:0000256" key="4">
    <source>
        <dbReference type="ARBA" id="ARBA00022741"/>
    </source>
</evidence>
<dbReference type="Pfam" id="PF00005">
    <property type="entry name" value="ABC_tran"/>
    <property type="match status" value="1"/>
</dbReference>
<dbReference type="InterPro" id="IPR030679">
    <property type="entry name" value="ABC_ATPase_HisP-typ"/>
</dbReference>
<organism evidence="8 9">
    <name type="scientific">Hafnia alvei ATCC 51873</name>
    <dbReference type="NCBI Taxonomy" id="1002364"/>
    <lineage>
        <taxon>Bacteria</taxon>
        <taxon>Pseudomonadati</taxon>
        <taxon>Pseudomonadota</taxon>
        <taxon>Gammaproteobacteria</taxon>
        <taxon>Enterobacterales</taxon>
        <taxon>Hafniaceae</taxon>
        <taxon>Hafnia</taxon>
    </lineage>
</organism>
<evidence type="ECO:0000256" key="3">
    <source>
        <dbReference type="ARBA" id="ARBA00022448"/>
    </source>
</evidence>
<dbReference type="HOGENOM" id="CLU_000604_1_22_6"/>
<dbReference type="InterPro" id="IPR027417">
    <property type="entry name" value="P-loop_NTPase"/>
</dbReference>
<dbReference type="Proteomes" id="UP000005959">
    <property type="component" value="Unassembled WGS sequence"/>
</dbReference>
<dbReference type="InterPro" id="IPR003439">
    <property type="entry name" value="ABC_transporter-like_ATP-bd"/>
</dbReference>
<dbReference type="PATRIC" id="fig|1002364.3.peg.2210"/>